<evidence type="ECO:0000256" key="5">
    <source>
        <dbReference type="ARBA" id="ARBA00023136"/>
    </source>
</evidence>
<feature type="transmembrane region" description="Helical" evidence="6">
    <location>
        <begin position="177"/>
        <end position="196"/>
    </location>
</feature>
<keyword evidence="9" id="KW-1185">Reference proteome</keyword>
<keyword evidence="3 6" id="KW-0812">Transmembrane</keyword>
<gene>
    <name evidence="8" type="ORF">CALCODRAFT_492615</name>
</gene>
<dbReference type="InterPro" id="IPR003807">
    <property type="entry name" value="DUF202"/>
</dbReference>
<dbReference type="InParanoid" id="A0A165I9H7"/>
<dbReference type="GO" id="GO:0005886">
    <property type="term" value="C:plasma membrane"/>
    <property type="evidence" value="ECO:0007669"/>
    <property type="project" value="UniProtKB-SubCell"/>
</dbReference>
<feature type="domain" description="DUF202" evidence="7">
    <location>
        <begin position="83"/>
        <end position="160"/>
    </location>
</feature>
<dbReference type="PANTHER" id="PTHR34187:SF2">
    <property type="entry name" value="DUF202 DOMAIN-CONTAINING PROTEIN"/>
    <property type="match status" value="1"/>
</dbReference>
<comment type="subcellular location">
    <subcellularLocation>
        <location evidence="1">Cell membrane</location>
        <topology evidence="1">Multi-pass membrane protein</topology>
    </subcellularLocation>
</comment>
<keyword evidence="2" id="KW-1003">Cell membrane</keyword>
<dbReference type="EMBL" id="KV423932">
    <property type="protein sequence ID" value="KZT60292.1"/>
    <property type="molecule type" value="Genomic_DNA"/>
</dbReference>
<reference evidence="8 9" key="1">
    <citation type="journal article" date="2016" name="Mol. Biol. Evol.">
        <title>Comparative Genomics of Early-Diverging Mushroom-Forming Fungi Provides Insights into the Origins of Lignocellulose Decay Capabilities.</title>
        <authorList>
            <person name="Nagy L.G."/>
            <person name="Riley R."/>
            <person name="Tritt A."/>
            <person name="Adam C."/>
            <person name="Daum C."/>
            <person name="Floudas D."/>
            <person name="Sun H."/>
            <person name="Yadav J.S."/>
            <person name="Pangilinan J."/>
            <person name="Larsson K.H."/>
            <person name="Matsuura K."/>
            <person name="Barry K."/>
            <person name="Labutti K."/>
            <person name="Kuo R."/>
            <person name="Ohm R.A."/>
            <person name="Bhattacharya S.S."/>
            <person name="Shirouzu T."/>
            <person name="Yoshinaga Y."/>
            <person name="Martin F.M."/>
            <person name="Grigoriev I.V."/>
            <person name="Hibbett D.S."/>
        </authorList>
    </citation>
    <scope>NUCLEOTIDE SEQUENCE [LARGE SCALE GENOMIC DNA]</scope>
    <source>
        <strain evidence="8 9">HHB12733</strain>
    </source>
</reference>
<dbReference type="OrthoDB" id="199599at2759"/>
<evidence type="ECO:0000256" key="4">
    <source>
        <dbReference type="ARBA" id="ARBA00022989"/>
    </source>
</evidence>
<evidence type="ECO:0000256" key="2">
    <source>
        <dbReference type="ARBA" id="ARBA00022475"/>
    </source>
</evidence>
<dbReference type="Proteomes" id="UP000076842">
    <property type="component" value="Unassembled WGS sequence"/>
</dbReference>
<proteinExistence type="predicted"/>
<dbReference type="AlphaFoldDB" id="A0A165I9H7"/>
<dbReference type="PANTHER" id="PTHR34187">
    <property type="entry name" value="FGR18P"/>
    <property type="match status" value="1"/>
</dbReference>
<name>A0A165I9H7_9BASI</name>
<dbReference type="Pfam" id="PF02656">
    <property type="entry name" value="DUF202"/>
    <property type="match status" value="1"/>
</dbReference>
<evidence type="ECO:0000313" key="8">
    <source>
        <dbReference type="EMBL" id="KZT60292.1"/>
    </source>
</evidence>
<evidence type="ECO:0000313" key="9">
    <source>
        <dbReference type="Proteomes" id="UP000076842"/>
    </source>
</evidence>
<evidence type="ECO:0000256" key="3">
    <source>
        <dbReference type="ARBA" id="ARBA00022692"/>
    </source>
</evidence>
<evidence type="ECO:0000259" key="7">
    <source>
        <dbReference type="Pfam" id="PF02656"/>
    </source>
</evidence>
<dbReference type="InterPro" id="IPR052053">
    <property type="entry name" value="IM_YidH-like"/>
</dbReference>
<feature type="transmembrane region" description="Helical" evidence="6">
    <location>
        <begin position="137"/>
        <end position="157"/>
    </location>
</feature>
<keyword evidence="5 6" id="KW-0472">Membrane</keyword>
<sequence length="198" mass="20875">MDEHVSPISASATPSYGATATTTALAIPPQAVAGPSNYADANNGLQDDLHPGEEGVRKRRGIKEALAGFNPQMTLKNTGSVARDHLALERTWLAWTRTSLSIASTGVALVQLFALSAQASAEANPVSTSIMRVAKPLGAVTIAFAFVVLLIGSTRYFQVQYALTQQYFPPARISPVLMSAVMGCLVVAVFSVVVSLTR</sequence>
<keyword evidence="4 6" id="KW-1133">Transmembrane helix</keyword>
<organism evidence="8 9">
    <name type="scientific">Calocera cornea HHB12733</name>
    <dbReference type="NCBI Taxonomy" id="1353952"/>
    <lineage>
        <taxon>Eukaryota</taxon>
        <taxon>Fungi</taxon>
        <taxon>Dikarya</taxon>
        <taxon>Basidiomycota</taxon>
        <taxon>Agaricomycotina</taxon>
        <taxon>Dacrymycetes</taxon>
        <taxon>Dacrymycetales</taxon>
        <taxon>Dacrymycetaceae</taxon>
        <taxon>Calocera</taxon>
    </lineage>
</organism>
<accession>A0A165I9H7</accession>
<evidence type="ECO:0000256" key="1">
    <source>
        <dbReference type="ARBA" id="ARBA00004651"/>
    </source>
</evidence>
<protein>
    <recommendedName>
        <fullName evidence="7">DUF202 domain-containing protein</fullName>
    </recommendedName>
</protein>
<evidence type="ECO:0000256" key="6">
    <source>
        <dbReference type="SAM" id="Phobius"/>
    </source>
</evidence>